<evidence type="ECO:0000313" key="4">
    <source>
        <dbReference type="Proteomes" id="UP000012065"/>
    </source>
</evidence>
<organism evidence="3 4">
    <name type="scientific">Thanatephorus cucumeris (strain AG1-IB / isolate 7/3/14)</name>
    <name type="common">Lettuce bottom rot fungus</name>
    <name type="synonym">Rhizoctonia solani</name>
    <dbReference type="NCBI Taxonomy" id="1108050"/>
    <lineage>
        <taxon>Eukaryota</taxon>
        <taxon>Fungi</taxon>
        <taxon>Dikarya</taxon>
        <taxon>Basidiomycota</taxon>
        <taxon>Agaricomycotina</taxon>
        <taxon>Agaricomycetes</taxon>
        <taxon>Cantharellales</taxon>
        <taxon>Ceratobasidiaceae</taxon>
        <taxon>Rhizoctonia</taxon>
        <taxon>Rhizoctonia solani AG-1</taxon>
    </lineage>
</organism>
<accession>M5BWG5</accession>
<evidence type="ECO:0000256" key="2">
    <source>
        <dbReference type="SAM" id="MobiDB-lite"/>
    </source>
</evidence>
<feature type="region of interest" description="Disordered" evidence="2">
    <location>
        <begin position="1"/>
        <end position="21"/>
    </location>
</feature>
<feature type="region of interest" description="Disordered" evidence="2">
    <location>
        <begin position="596"/>
        <end position="632"/>
    </location>
</feature>
<reference evidence="3 4" key="1">
    <citation type="journal article" date="2013" name="J. Biotechnol.">
        <title>Establishment and interpretation of the genome sequence of the phytopathogenic fungus Rhizoctonia solani AG1-IB isolate 7/3/14.</title>
        <authorList>
            <person name="Wibberg D.W."/>
            <person name="Jelonek L.J."/>
            <person name="Rupp O.R."/>
            <person name="Hennig M.H."/>
            <person name="Eikmeyer F.E."/>
            <person name="Goesmann A.G."/>
            <person name="Hartmann A.H."/>
            <person name="Borriss R.B."/>
            <person name="Grosch R.G."/>
            <person name="Puehler A.P."/>
            <person name="Schlueter A.S."/>
        </authorList>
    </citation>
    <scope>NUCLEOTIDE SEQUENCE [LARGE SCALE GENOMIC DNA]</scope>
    <source>
        <strain evidence="4">AG1-IB / isolate 7/3/14</strain>
    </source>
</reference>
<dbReference type="AlphaFoldDB" id="M5BWG5"/>
<evidence type="ECO:0000256" key="1">
    <source>
        <dbReference type="SAM" id="Coils"/>
    </source>
</evidence>
<feature type="coiled-coil region" evidence="1">
    <location>
        <begin position="526"/>
        <end position="553"/>
    </location>
</feature>
<keyword evidence="1" id="KW-0175">Coiled coil</keyword>
<gene>
    <name evidence="3" type="ORF">BN14_04979</name>
</gene>
<proteinExistence type="predicted"/>
<dbReference type="Proteomes" id="UP000012065">
    <property type="component" value="Unassembled WGS sequence"/>
</dbReference>
<protein>
    <submittedName>
        <fullName evidence="3">Uncharacterized protein</fullName>
    </submittedName>
</protein>
<dbReference type="EMBL" id="CAOJ01007243">
    <property type="protein sequence ID" value="CCO30945.1"/>
    <property type="molecule type" value="Genomic_DNA"/>
</dbReference>
<evidence type="ECO:0000313" key="3">
    <source>
        <dbReference type="EMBL" id="CCO30945.1"/>
    </source>
</evidence>
<dbReference type="HOGENOM" id="CLU_319149_0_0_1"/>
<sequence>MSDLDDYGMPIERQATPPPFPPRVLARLNPDGEGRLTHRLAKAIEDATDGDPERVQQLIDEVVEAASKVIERGSPLTRKLVIHTKNAYEFSVDFLSNSKVEDPWTYAAVKEYGGKFIELRARISKGRGGGMVKASTVGGWYSCFVICISKYAYDPETGFKVGGRLLYREGYAAQLLDRVKNVIDTLKLDRHSSRNKTSCGLPETRLLIEWMLASSVFRGRIVKLQLTSVAIISLYTGLRPSSFCAGHKDDVALEKYMKMGDLKIWNRGNLLFDIEMDVYNFKGHNASVIGHSVKYWLRGLSKAHNQLFDTSWIVIYAWVRGCLGRYPTLTDLLNTTDDELVITSPKAPFLLKPNMGGTHLTNEPWNSKGLSAAVVSSASKSGLENVSMGSFRRGAAKDFSSKCGNADAGLILTALQMQVRVGTAVSALAKMIAQVKEQPIEGVKQQLEEAAGEKDRFIKEHQETYCEADENLSQATDNLKAGWIAYFDTMGRGSPLHRAVLGYKNTNLGILNNIKGHALYKAELKTPGFQKRVEAAEKNLRELNNKRKYVFQQVRKAGKRQGEKAWKTARAEGNPVQIGDKDAALDYLAQPSSLVTDASTVASSSRTSRPSVVSDHPADQIKSTTARSNLPWSKKRGEELEQHIIDLSIDEDLKDDEVTSSYREMRAYKQVNLGGRDLNEEVVSITEGSLEEQTDEPVEEWKDQAESEQLTLASARDVRQYLMMLALDPILLDREIQAQIEKDGGKIYCQKCRLYHKSDETVHSYSSISKLKEHTWKYHTDWVELVRKMTHKDRYMCPGACGRKRQFDTVDEVYEHCLSDECVDRGAFVAMKAENDRVHQIRYEKQVQYEQEGGNARNRGFRERRQLYYLANVTEQDLWEIADAYEVPRAQVKPYIGLMARNARFIGKTLQ</sequence>
<feature type="compositionally biased region" description="Polar residues" evidence="2">
    <location>
        <begin position="621"/>
        <end position="631"/>
    </location>
</feature>
<comment type="caution">
    <text evidence="3">The sequence shown here is derived from an EMBL/GenBank/DDBJ whole genome shotgun (WGS) entry which is preliminary data.</text>
</comment>
<name>M5BWG5_THACB</name>
<feature type="compositionally biased region" description="Low complexity" evidence="2">
    <location>
        <begin position="596"/>
        <end position="615"/>
    </location>
</feature>